<evidence type="ECO:0000313" key="3">
    <source>
        <dbReference type="Proteomes" id="UP000233551"/>
    </source>
</evidence>
<gene>
    <name evidence="2" type="ORF">CRG98_039835</name>
</gene>
<feature type="region of interest" description="Disordered" evidence="1">
    <location>
        <begin position="62"/>
        <end position="110"/>
    </location>
</feature>
<comment type="caution">
    <text evidence="2">The sequence shown here is derived from an EMBL/GenBank/DDBJ whole genome shotgun (WGS) entry which is preliminary data.</text>
</comment>
<dbReference type="EMBL" id="PGOL01003762">
    <property type="protein sequence ID" value="PKI39790.1"/>
    <property type="molecule type" value="Genomic_DNA"/>
</dbReference>
<evidence type="ECO:0000256" key="1">
    <source>
        <dbReference type="SAM" id="MobiDB-lite"/>
    </source>
</evidence>
<evidence type="ECO:0000313" key="2">
    <source>
        <dbReference type="EMBL" id="PKI39790.1"/>
    </source>
</evidence>
<feature type="compositionally biased region" description="Polar residues" evidence="1">
    <location>
        <begin position="65"/>
        <end position="77"/>
    </location>
</feature>
<proteinExistence type="predicted"/>
<protein>
    <submittedName>
        <fullName evidence="2">Uncharacterized protein</fullName>
    </submittedName>
</protein>
<dbReference type="AlphaFoldDB" id="A0A2I0I811"/>
<sequence length="110" mass="11427">VAGVGEGQVAEAGEVPLELGHACHVGAHPGIKEPGKVLPRGVVGNVFVMIAGRGVRLNHTCCGASENSGGKTGSAQEKQNDDEDRGAEEKQRTHDAAGKIMKSKSKKRMD</sequence>
<feature type="non-terminal residue" evidence="2">
    <location>
        <position position="1"/>
    </location>
</feature>
<keyword evidence="3" id="KW-1185">Reference proteome</keyword>
<reference evidence="2 3" key="1">
    <citation type="submission" date="2017-11" db="EMBL/GenBank/DDBJ databases">
        <title>De-novo sequencing of pomegranate (Punica granatum L.) genome.</title>
        <authorList>
            <person name="Akparov Z."/>
            <person name="Amiraslanov A."/>
            <person name="Hajiyeva S."/>
            <person name="Abbasov M."/>
            <person name="Kaur K."/>
            <person name="Hamwieh A."/>
            <person name="Solovyev V."/>
            <person name="Salamov A."/>
            <person name="Braich B."/>
            <person name="Kosarev P."/>
            <person name="Mahmoud A."/>
            <person name="Hajiyev E."/>
            <person name="Babayeva S."/>
            <person name="Izzatullayeva V."/>
            <person name="Mammadov A."/>
            <person name="Mammadov A."/>
            <person name="Sharifova S."/>
            <person name="Ojaghi J."/>
            <person name="Eynullazada K."/>
            <person name="Bayramov B."/>
            <person name="Abdulazimova A."/>
            <person name="Shahmuradov I."/>
        </authorList>
    </citation>
    <scope>NUCLEOTIDE SEQUENCE [LARGE SCALE GENOMIC DNA]</scope>
    <source>
        <strain evidence="3">cv. AG2017</strain>
        <tissue evidence="2">Leaf</tissue>
    </source>
</reference>
<feature type="compositionally biased region" description="Basic residues" evidence="1">
    <location>
        <begin position="101"/>
        <end position="110"/>
    </location>
</feature>
<feature type="compositionally biased region" description="Basic and acidic residues" evidence="1">
    <location>
        <begin position="87"/>
        <end position="97"/>
    </location>
</feature>
<accession>A0A2I0I811</accession>
<name>A0A2I0I811_PUNGR</name>
<organism evidence="2 3">
    <name type="scientific">Punica granatum</name>
    <name type="common">Pomegranate</name>
    <dbReference type="NCBI Taxonomy" id="22663"/>
    <lineage>
        <taxon>Eukaryota</taxon>
        <taxon>Viridiplantae</taxon>
        <taxon>Streptophyta</taxon>
        <taxon>Embryophyta</taxon>
        <taxon>Tracheophyta</taxon>
        <taxon>Spermatophyta</taxon>
        <taxon>Magnoliopsida</taxon>
        <taxon>eudicotyledons</taxon>
        <taxon>Gunneridae</taxon>
        <taxon>Pentapetalae</taxon>
        <taxon>rosids</taxon>
        <taxon>malvids</taxon>
        <taxon>Myrtales</taxon>
        <taxon>Lythraceae</taxon>
        <taxon>Punica</taxon>
    </lineage>
</organism>
<dbReference type="Proteomes" id="UP000233551">
    <property type="component" value="Unassembled WGS sequence"/>
</dbReference>